<dbReference type="InterPro" id="IPR050707">
    <property type="entry name" value="HTH_MetabolicPath_Reg"/>
</dbReference>
<keyword evidence="3" id="KW-0238">DNA-binding</keyword>
<dbReference type="PROSITE" id="PS51078">
    <property type="entry name" value="ICLR_ED"/>
    <property type="match status" value="1"/>
</dbReference>
<reference evidence="9 10" key="1">
    <citation type="submission" date="2019-10" db="EMBL/GenBank/DDBJ databases">
        <title>Genomic analysis of Raineyella sp. CBA3103.</title>
        <authorList>
            <person name="Roh S.W."/>
        </authorList>
    </citation>
    <scope>NUCLEOTIDE SEQUENCE [LARGE SCALE GENOMIC DNA]</scope>
    <source>
        <strain evidence="9 10">CBA3103</strain>
    </source>
</reference>
<dbReference type="GO" id="GO:0003700">
    <property type="term" value="F:DNA-binding transcription factor activity"/>
    <property type="evidence" value="ECO:0007669"/>
    <property type="project" value="TreeGrafter"/>
</dbReference>
<dbReference type="InterPro" id="IPR029016">
    <property type="entry name" value="GAF-like_dom_sf"/>
</dbReference>
<dbReference type="InterPro" id="IPR005471">
    <property type="entry name" value="Tscrpt_reg_IclR_N"/>
</dbReference>
<dbReference type="SUPFAM" id="SSF55781">
    <property type="entry name" value="GAF domain-like"/>
    <property type="match status" value="1"/>
</dbReference>
<dbReference type="Pfam" id="PF01614">
    <property type="entry name" value="IclR_C"/>
    <property type="match status" value="1"/>
</dbReference>
<name>A0A5Q2FDB5_9ACTN</name>
<gene>
    <name evidence="9" type="ORF">Rai3103_12610</name>
</gene>
<dbReference type="Gene3D" id="3.30.450.40">
    <property type="match status" value="1"/>
</dbReference>
<keyword evidence="4" id="KW-0804">Transcription</keyword>
<dbReference type="InterPro" id="IPR014757">
    <property type="entry name" value="Tscrpt_reg_IclR_C"/>
</dbReference>
<evidence type="ECO:0000256" key="2">
    <source>
        <dbReference type="ARBA" id="ARBA00023015"/>
    </source>
</evidence>
<dbReference type="FunFam" id="1.10.10.10:FF:000056">
    <property type="entry name" value="IclR family transcriptional regulator"/>
    <property type="match status" value="1"/>
</dbReference>
<dbReference type="PROSITE" id="PS51077">
    <property type="entry name" value="HTH_ICLR"/>
    <property type="match status" value="1"/>
</dbReference>
<dbReference type="EMBL" id="CP045725">
    <property type="protein sequence ID" value="QGF24361.1"/>
    <property type="molecule type" value="Genomic_DNA"/>
</dbReference>
<dbReference type="SUPFAM" id="SSF46785">
    <property type="entry name" value="Winged helix' DNA-binding domain"/>
    <property type="match status" value="1"/>
</dbReference>
<dbReference type="InterPro" id="IPR036388">
    <property type="entry name" value="WH-like_DNA-bd_sf"/>
</dbReference>
<evidence type="ECO:0000256" key="4">
    <source>
        <dbReference type="ARBA" id="ARBA00023163"/>
    </source>
</evidence>
<evidence type="ECO:0000259" key="8">
    <source>
        <dbReference type="PROSITE" id="PS51078"/>
    </source>
</evidence>
<evidence type="ECO:0000313" key="10">
    <source>
        <dbReference type="Proteomes" id="UP000386847"/>
    </source>
</evidence>
<accession>A0A5Q2FDB5</accession>
<dbReference type="Proteomes" id="UP000386847">
    <property type="component" value="Chromosome"/>
</dbReference>
<dbReference type="GO" id="GO:0045892">
    <property type="term" value="P:negative regulation of DNA-templated transcription"/>
    <property type="evidence" value="ECO:0007669"/>
    <property type="project" value="TreeGrafter"/>
</dbReference>
<organism evidence="9 10">
    <name type="scientific">Raineyella fluvialis</name>
    <dbReference type="NCBI Taxonomy" id="2662261"/>
    <lineage>
        <taxon>Bacteria</taxon>
        <taxon>Bacillati</taxon>
        <taxon>Actinomycetota</taxon>
        <taxon>Actinomycetes</taxon>
        <taxon>Propionibacteriales</taxon>
        <taxon>Propionibacteriaceae</taxon>
        <taxon>Raineyella</taxon>
    </lineage>
</organism>
<dbReference type="PANTHER" id="PTHR30136">
    <property type="entry name" value="HELIX-TURN-HELIX TRANSCRIPTIONAL REGULATOR, ICLR FAMILY"/>
    <property type="match status" value="1"/>
</dbReference>
<feature type="domain" description="IclR-ED" evidence="8">
    <location>
        <begin position="102"/>
        <end position="282"/>
    </location>
</feature>
<evidence type="ECO:0000256" key="3">
    <source>
        <dbReference type="ARBA" id="ARBA00023125"/>
    </source>
</evidence>
<dbReference type="InterPro" id="IPR036390">
    <property type="entry name" value="WH_DNA-bd_sf"/>
</dbReference>
<dbReference type="GO" id="GO:0006071">
    <property type="term" value="P:glycerol metabolic process"/>
    <property type="evidence" value="ECO:0007669"/>
    <property type="project" value="UniProtKB-KW"/>
</dbReference>
<sequence>MTAVVNKPAPGGSVPSSRTWEVTTLARTKGDRQQSRQGELKSVGTALDVLECFSVDGELGVSDIARRLDIAKSTAHRLLTTMASRRIVEQNPHTGRYRLGVHLFELGALAQARFDLRQVAMPTMLELSRQTGYVVNLSVPDGPDVVYIERLETGPGAKLLAKSGRRLPSHATSSGKVMAAYNAEAARARVEAGFPPRVSHTIRSRAEWESTLDEVRRLGYAHADHESYEGISTVAVPLLDLQQQAYAALSLLGPAERLSPQVPNLARLLHTAAQRISRSLGR</sequence>
<evidence type="ECO:0000313" key="9">
    <source>
        <dbReference type="EMBL" id="QGF24361.1"/>
    </source>
</evidence>
<evidence type="ECO:0000256" key="5">
    <source>
        <dbReference type="ARBA" id="ARBA00058938"/>
    </source>
</evidence>
<evidence type="ECO:0000256" key="6">
    <source>
        <dbReference type="ARBA" id="ARBA00070406"/>
    </source>
</evidence>
<dbReference type="AlphaFoldDB" id="A0A5Q2FDB5"/>
<keyword evidence="1" id="KW-0319">Glycerol metabolism</keyword>
<proteinExistence type="predicted"/>
<dbReference type="SMART" id="SM00346">
    <property type="entry name" value="HTH_ICLR"/>
    <property type="match status" value="1"/>
</dbReference>
<dbReference type="Pfam" id="PF09339">
    <property type="entry name" value="HTH_IclR"/>
    <property type="match status" value="1"/>
</dbReference>
<dbReference type="Gene3D" id="1.10.10.10">
    <property type="entry name" value="Winged helix-like DNA-binding domain superfamily/Winged helix DNA-binding domain"/>
    <property type="match status" value="1"/>
</dbReference>
<feature type="domain" description="HTH iclR-type" evidence="7">
    <location>
        <begin position="40"/>
        <end position="101"/>
    </location>
</feature>
<dbReference type="KEGG" id="rain:Rai3103_12610"/>
<evidence type="ECO:0000256" key="1">
    <source>
        <dbReference type="ARBA" id="ARBA00022798"/>
    </source>
</evidence>
<dbReference type="RefSeq" id="WP_153572890.1">
    <property type="nucleotide sequence ID" value="NZ_CP045725.1"/>
</dbReference>
<keyword evidence="2" id="KW-0805">Transcription regulation</keyword>
<comment type="function">
    <text evidence="5">May be an activator protein for the gylABX operon.</text>
</comment>
<dbReference type="PANTHER" id="PTHR30136:SF35">
    <property type="entry name" value="HTH-TYPE TRANSCRIPTIONAL REGULATOR RV1719"/>
    <property type="match status" value="1"/>
</dbReference>
<dbReference type="GO" id="GO:0003677">
    <property type="term" value="F:DNA binding"/>
    <property type="evidence" value="ECO:0007669"/>
    <property type="project" value="UniProtKB-KW"/>
</dbReference>
<evidence type="ECO:0000259" key="7">
    <source>
        <dbReference type="PROSITE" id="PS51077"/>
    </source>
</evidence>
<protein>
    <recommendedName>
        <fullName evidence="6">Glycerol operon regulatory protein</fullName>
    </recommendedName>
</protein>
<keyword evidence="10" id="KW-1185">Reference proteome</keyword>